<dbReference type="Gene3D" id="3.40.50.300">
    <property type="entry name" value="P-loop containing nucleotide triphosphate hydrolases"/>
    <property type="match status" value="1"/>
</dbReference>
<dbReference type="GO" id="GO:0098796">
    <property type="term" value="C:membrane protein complex"/>
    <property type="evidence" value="ECO:0007669"/>
    <property type="project" value="UniProtKB-ARBA"/>
</dbReference>
<accession>A0A842HQG3</accession>
<reference evidence="9 10" key="1">
    <citation type="submission" date="2020-08" db="EMBL/GenBank/DDBJ databases">
        <title>Paraeoetvoesia sp. YC-7-48 draft genome sequence.</title>
        <authorList>
            <person name="Yao L."/>
        </authorList>
    </citation>
    <scope>NUCLEOTIDE SEQUENCE [LARGE SCALE GENOMIC DNA]</scope>
    <source>
        <strain evidence="10">YC-7-48</strain>
    </source>
</reference>
<keyword evidence="5" id="KW-1133">Transmembrane helix</keyword>
<evidence type="ECO:0000256" key="1">
    <source>
        <dbReference type="ARBA" id="ARBA00022448"/>
    </source>
</evidence>
<evidence type="ECO:0000259" key="8">
    <source>
        <dbReference type="PROSITE" id="PS50893"/>
    </source>
</evidence>
<dbReference type="PROSITE" id="PS50893">
    <property type="entry name" value="ABC_TRANSPORTER_2"/>
    <property type="match status" value="1"/>
</dbReference>
<evidence type="ECO:0000256" key="6">
    <source>
        <dbReference type="ARBA" id="ARBA00023251"/>
    </source>
</evidence>
<name>A0A842HQG3_9BURK</name>
<dbReference type="RefSeq" id="WP_185779626.1">
    <property type="nucleotide sequence ID" value="NZ_JACJUU010000005.1"/>
</dbReference>
<dbReference type="GO" id="GO:0046677">
    <property type="term" value="P:response to antibiotic"/>
    <property type="evidence" value="ECO:0007669"/>
    <property type="project" value="UniProtKB-KW"/>
</dbReference>
<dbReference type="Proteomes" id="UP000545386">
    <property type="component" value="Unassembled WGS sequence"/>
</dbReference>
<dbReference type="InterPro" id="IPR003593">
    <property type="entry name" value="AAA+_ATPase"/>
</dbReference>
<dbReference type="CDD" id="cd03255">
    <property type="entry name" value="ABC_MJ0796_LolCDE_FtsE"/>
    <property type="match status" value="1"/>
</dbReference>
<dbReference type="PANTHER" id="PTHR24220:SF689">
    <property type="entry name" value="LIPOPROTEIN-RELEASING SYSTEM ATP-BINDING PROTEIN LOLD"/>
    <property type="match status" value="1"/>
</dbReference>
<keyword evidence="5" id="KW-0472">Membrane</keyword>
<gene>
    <name evidence="9" type="ORF">GTU67_08310</name>
</gene>
<protein>
    <submittedName>
        <fullName evidence="9">ABC transporter ATP-binding protein</fullName>
    </submittedName>
</protein>
<dbReference type="GO" id="GO:0005886">
    <property type="term" value="C:plasma membrane"/>
    <property type="evidence" value="ECO:0007669"/>
    <property type="project" value="TreeGrafter"/>
</dbReference>
<keyword evidence="10" id="KW-1185">Reference proteome</keyword>
<dbReference type="PROSITE" id="PS00211">
    <property type="entry name" value="ABC_TRANSPORTER_1"/>
    <property type="match status" value="1"/>
</dbReference>
<comment type="caution">
    <text evidence="9">The sequence shown here is derived from an EMBL/GenBank/DDBJ whole genome shotgun (WGS) entry which is preliminary data.</text>
</comment>
<evidence type="ECO:0000256" key="7">
    <source>
        <dbReference type="ARBA" id="ARBA00038388"/>
    </source>
</evidence>
<dbReference type="SUPFAM" id="SSF52540">
    <property type="entry name" value="P-loop containing nucleoside triphosphate hydrolases"/>
    <property type="match status" value="1"/>
</dbReference>
<evidence type="ECO:0000256" key="4">
    <source>
        <dbReference type="ARBA" id="ARBA00022840"/>
    </source>
</evidence>
<dbReference type="Pfam" id="PF00005">
    <property type="entry name" value="ABC_tran"/>
    <property type="match status" value="1"/>
</dbReference>
<dbReference type="InterPro" id="IPR003439">
    <property type="entry name" value="ABC_transporter-like_ATP-bd"/>
</dbReference>
<keyword evidence="6" id="KW-0046">Antibiotic resistance</keyword>
<keyword evidence="3" id="KW-0547">Nucleotide-binding</keyword>
<dbReference type="GO" id="GO:0005524">
    <property type="term" value="F:ATP binding"/>
    <property type="evidence" value="ECO:0007669"/>
    <property type="project" value="UniProtKB-KW"/>
</dbReference>
<evidence type="ECO:0000256" key="3">
    <source>
        <dbReference type="ARBA" id="ARBA00022741"/>
    </source>
</evidence>
<dbReference type="SMART" id="SM00382">
    <property type="entry name" value="AAA"/>
    <property type="match status" value="1"/>
</dbReference>
<organism evidence="9 10">
    <name type="scientific">Pusillimonas minor</name>
    <dbReference type="NCBI Taxonomy" id="2697024"/>
    <lineage>
        <taxon>Bacteria</taxon>
        <taxon>Pseudomonadati</taxon>
        <taxon>Pseudomonadota</taxon>
        <taxon>Betaproteobacteria</taxon>
        <taxon>Burkholderiales</taxon>
        <taxon>Alcaligenaceae</taxon>
        <taxon>Pusillimonas</taxon>
    </lineage>
</organism>
<dbReference type="InterPro" id="IPR015854">
    <property type="entry name" value="ABC_transpr_LolD-like"/>
</dbReference>
<dbReference type="EMBL" id="JACJUU010000005">
    <property type="protein sequence ID" value="MBC2769912.1"/>
    <property type="molecule type" value="Genomic_DNA"/>
</dbReference>
<dbReference type="GO" id="GO:0022857">
    <property type="term" value="F:transmembrane transporter activity"/>
    <property type="evidence" value="ECO:0007669"/>
    <property type="project" value="UniProtKB-ARBA"/>
</dbReference>
<dbReference type="InterPro" id="IPR017871">
    <property type="entry name" value="ABC_transporter-like_CS"/>
</dbReference>
<keyword evidence="4 9" id="KW-0067">ATP-binding</keyword>
<dbReference type="GO" id="GO:0016887">
    <property type="term" value="F:ATP hydrolysis activity"/>
    <property type="evidence" value="ECO:0007669"/>
    <property type="project" value="InterPro"/>
</dbReference>
<comment type="similarity">
    <text evidence="7">Belongs to the ABC transporter superfamily. Macrolide exporter (TC 3.A.1.122) family.</text>
</comment>
<evidence type="ECO:0000313" key="9">
    <source>
        <dbReference type="EMBL" id="MBC2769912.1"/>
    </source>
</evidence>
<dbReference type="AlphaFoldDB" id="A0A842HQG3"/>
<keyword evidence="5" id="KW-0812">Transmembrane</keyword>
<dbReference type="InterPro" id="IPR017911">
    <property type="entry name" value="MacB-like_ATP-bd"/>
</dbReference>
<evidence type="ECO:0000256" key="2">
    <source>
        <dbReference type="ARBA" id="ARBA00022475"/>
    </source>
</evidence>
<feature type="domain" description="ABC transporter" evidence="8">
    <location>
        <begin position="9"/>
        <end position="244"/>
    </location>
</feature>
<proteinExistence type="inferred from homology"/>
<keyword evidence="1" id="KW-0813">Transport</keyword>
<dbReference type="FunFam" id="3.40.50.300:FF:000032">
    <property type="entry name" value="Export ABC transporter ATP-binding protein"/>
    <property type="match status" value="1"/>
</dbReference>
<evidence type="ECO:0000256" key="5">
    <source>
        <dbReference type="ARBA" id="ARBA00022989"/>
    </source>
</evidence>
<keyword evidence="2" id="KW-1003">Cell membrane</keyword>
<dbReference type="InterPro" id="IPR027417">
    <property type="entry name" value="P-loop_NTPase"/>
</dbReference>
<evidence type="ECO:0000313" key="10">
    <source>
        <dbReference type="Proteomes" id="UP000545386"/>
    </source>
</evidence>
<dbReference type="PANTHER" id="PTHR24220">
    <property type="entry name" value="IMPORT ATP-BINDING PROTEIN"/>
    <property type="match status" value="1"/>
</dbReference>
<sequence>MSDMAQPVLALEALKKSYNIGKPNELEVLHGIDLSIKRGEFTALVGPSGSGKSTLLNLLGLLDQPTAGELYLMGQPTRTMDDETLTAMRSRHIGFVFQFHHLIPAFNVLDNVLMPMMIRHGRPNAEMRERALQLLDQVGLLKFTDRKPGDLSGGQQQRVAIARALMTRPDLILADEPTGNLDTQTAAGVFDVFRQFNEAYGCAVLIVTHDPRLSATCDRTITLIDGNIASDVHEPGNTAQTSKPG</sequence>